<dbReference type="RefSeq" id="WP_160973325.1">
    <property type="nucleotide sequence ID" value="NZ_WWEN01000003.1"/>
</dbReference>
<evidence type="ECO:0008006" key="3">
    <source>
        <dbReference type="Google" id="ProtNLM"/>
    </source>
</evidence>
<sequence length="97" mass="10177">MPETALQITLDGSSTFDVLVPLRDELAGLPEGETAELSMDVAEDVPQSVLFALGQLLCAAKKESRVSPENMSSLAETNVPFGTLLARTGLGAELTAE</sequence>
<organism evidence="1 2">
    <name type="scientific">Thalassovita mangrovi</name>
    <dbReference type="NCBI Taxonomy" id="2692236"/>
    <lineage>
        <taxon>Bacteria</taxon>
        <taxon>Pseudomonadati</taxon>
        <taxon>Pseudomonadota</taxon>
        <taxon>Alphaproteobacteria</taxon>
        <taxon>Rhodobacterales</taxon>
        <taxon>Roseobacteraceae</taxon>
        <taxon>Thalassovita</taxon>
    </lineage>
</organism>
<keyword evidence="2" id="KW-1185">Reference proteome</keyword>
<name>A0A6L8LHY3_9RHOB</name>
<dbReference type="AlphaFoldDB" id="A0A6L8LHY3"/>
<evidence type="ECO:0000313" key="2">
    <source>
        <dbReference type="Proteomes" id="UP000479043"/>
    </source>
</evidence>
<dbReference type="EMBL" id="WWEN01000003">
    <property type="protein sequence ID" value="MYM55647.1"/>
    <property type="molecule type" value="Genomic_DNA"/>
</dbReference>
<proteinExistence type="predicted"/>
<dbReference type="Proteomes" id="UP000479043">
    <property type="component" value="Unassembled WGS sequence"/>
</dbReference>
<accession>A0A6L8LHY3</accession>
<comment type="caution">
    <text evidence="1">The sequence shown here is derived from an EMBL/GenBank/DDBJ whole genome shotgun (WGS) entry which is preliminary data.</text>
</comment>
<reference evidence="1 2" key="1">
    <citation type="submission" date="2020-01" db="EMBL/GenBank/DDBJ databases">
        <authorList>
            <person name="Chen S."/>
        </authorList>
    </citation>
    <scope>NUCLEOTIDE SEQUENCE [LARGE SCALE GENOMIC DNA]</scope>
    <source>
        <strain evidence="1 2">GS-10</strain>
    </source>
</reference>
<gene>
    <name evidence="1" type="ORF">GR167_10040</name>
</gene>
<evidence type="ECO:0000313" key="1">
    <source>
        <dbReference type="EMBL" id="MYM55647.1"/>
    </source>
</evidence>
<protein>
    <recommendedName>
        <fullName evidence="3">STAS domain-containing protein</fullName>
    </recommendedName>
</protein>